<proteinExistence type="predicted"/>
<accession>A0A4Q7P3I1</accession>
<reference evidence="2 3" key="1">
    <citation type="submission" date="2019-02" db="EMBL/GenBank/DDBJ databases">
        <title>Genomic Encyclopedia of Type Strains, Phase IV (KMG-IV): sequencing the most valuable type-strain genomes for metagenomic binning, comparative biology and taxonomic classification.</title>
        <authorList>
            <person name="Goeker M."/>
        </authorList>
    </citation>
    <scope>NUCLEOTIDE SEQUENCE [LARGE SCALE GENOMIC DNA]</scope>
    <source>
        <strain evidence="2 3">DSM 17196</strain>
    </source>
</reference>
<name>A0A4Q7P3I1_9FLAO</name>
<evidence type="ECO:0000313" key="2">
    <source>
        <dbReference type="EMBL" id="RZS93232.1"/>
    </source>
</evidence>
<dbReference type="InterPro" id="IPR050553">
    <property type="entry name" value="Thioredoxin_ResA/DsbE_sf"/>
</dbReference>
<comment type="caution">
    <text evidence="2">The sequence shown here is derived from an EMBL/GenBank/DDBJ whole genome shotgun (WGS) entry which is preliminary data.</text>
</comment>
<protein>
    <submittedName>
        <fullName evidence="2">Thiol-disulfide isomerase/thioredoxin</fullName>
    </submittedName>
</protein>
<dbReference type="SUPFAM" id="SSF52833">
    <property type="entry name" value="Thioredoxin-like"/>
    <property type="match status" value="1"/>
</dbReference>
<dbReference type="InterPro" id="IPR036249">
    <property type="entry name" value="Thioredoxin-like_sf"/>
</dbReference>
<evidence type="ECO:0000313" key="3">
    <source>
        <dbReference type="Proteomes" id="UP000292262"/>
    </source>
</evidence>
<gene>
    <name evidence="2" type="ORF">EV197_1807</name>
</gene>
<keyword evidence="2" id="KW-0413">Isomerase</keyword>
<keyword evidence="3" id="KW-1185">Reference proteome</keyword>
<dbReference type="Proteomes" id="UP000292262">
    <property type="component" value="Unassembled WGS sequence"/>
</dbReference>
<dbReference type="EMBL" id="SGXE01000002">
    <property type="protein sequence ID" value="RZS93232.1"/>
    <property type="molecule type" value="Genomic_DNA"/>
</dbReference>
<sequence length="423" mass="49445">MRILIVFSCFLLFACAQKEDRASSVTDVVISLHKKIEDGPFPASSRPLYVYDQQPIDIKGLPAIDTLKVQYYGFKTSKLYDSVQPKGIHLFSGFENDSIVISLDLNYNKDFSDDRKLYFSKEFLNNKNGREALRKYTTRLDTLQYKGFKNGHSALITLMYKVKLNDSSIVYRNDPIKTTLSLQMQTYDPWWSGETTIENEIYKLAYDPGSLFYPNFLFAKINDKFPTRAEYDYIDYKLKDTIQLGSSYFRMDSIDNQVSRLFLKKLAIKEKLTGYRRGETIKDIRFIDMNLKTNSLSQLLTQNEYVLIDFWGTWCAPCIKLTPDLVKLKTDFPDRVSIVSFAYDEERNKVASYIEQHDMNWTHVFIKGNAKGKNHPRVIKDLRIQTYPTFLLINKELKIIERGYGKESLHQIRELLLEQSEEQ</sequence>
<dbReference type="Pfam" id="PF13905">
    <property type="entry name" value="Thioredoxin_8"/>
    <property type="match status" value="1"/>
</dbReference>
<dbReference type="AlphaFoldDB" id="A0A4Q7P3I1"/>
<dbReference type="Gene3D" id="3.40.30.10">
    <property type="entry name" value="Glutaredoxin"/>
    <property type="match status" value="1"/>
</dbReference>
<dbReference type="PROSITE" id="PS51352">
    <property type="entry name" value="THIOREDOXIN_2"/>
    <property type="match status" value="1"/>
</dbReference>
<dbReference type="PROSITE" id="PS51257">
    <property type="entry name" value="PROKAR_LIPOPROTEIN"/>
    <property type="match status" value="1"/>
</dbReference>
<dbReference type="RefSeq" id="WP_130286374.1">
    <property type="nucleotide sequence ID" value="NZ_SGXE01000002.1"/>
</dbReference>
<evidence type="ECO:0000259" key="1">
    <source>
        <dbReference type="PROSITE" id="PS51352"/>
    </source>
</evidence>
<dbReference type="InterPro" id="IPR013766">
    <property type="entry name" value="Thioredoxin_domain"/>
</dbReference>
<dbReference type="OrthoDB" id="743079at2"/>
<dbReference type="PANTHER" id="PTHR42852">
    <property type="entry name" value="THIOL:DISULFIDE INTERCHANGE PROTEIN DSBE"/>
    <property type="match status" value="1"/>
</dbReference>
<dbReference type="GO" id="GO:0016853">
    <property type="term" value="F:isomerase activity"/>
    <property type="evidence" value="ECO:0007669"/>
    <property type="project" value="UniProtKB-KW"/>
</dbReference>
<dbReference type="PANTHER" id="PTHR42852:SF13">
    <property type="entry name" value="PROTEIN DIPZ"/>
    <property type="match status" value="1"/>
</dbReference>
<dbReference type="CDD" id="cd02966">
    <property type="entry name" value="TlpA_like_family"/>
    <property type="match status" value="1"/>
</dbReference>
<feature type="domain" description="Thioredoxin" evidence="1">
    <location>
        <begin position="275"/>
        <end position="421"/>
    </location>
</feature>
<organism evidence="2 3">
    <name type="scientific">Aquimarina brevivitae</name>
    <dbReference type="NCBI Taxonomy" id="323412"/>
    <lineage>
        <taxon>Bacteria</taxon>
        <taxon>Pseudomonadati</taxon>
        <taxon>Bacteroidota</taxon>
        <taxon>Flavobacteriia</taxon>
        <taxon>Flavobacteriales</taxon>
        <taxon>Flavobacteriaceae</taxon>
        <taxon>Aquimarina</taxon>
    </lineage>
</organism>
<dbReference type="InterPro" id="IPR012336">
    <property type="entry name" value="Thioredoxin-like_fold"/>
</dbReference>